<sequence>MNTDLSKRIAVILAIIIIALVVWGANRTPKEQAPAGNTNTEVSSPEEMTATIPVITTPALLSGKGSEEVEASVAGASISWSYRGVITDPAEKVAAEKSIVALRAKMQEPGADLYDLNLSIAQTYDRIGDGEKAYQALIHASVVDPAKSLAFLNMGSLLIKVKAYASAEKAIKIGVEKEPQFPQTHLALVSFYVVYEPTEVKKIENAFSFALERTGRNETILKEYATWLEGQGKVPQAITAWKEVLGQNPANAFAVTEKIKKLESTTYATGN</sequence>
<evidence type="ECO:0000313" key="1">
    <source>
        <dbReference type="EMBL" id="OHA85172.1"/>
    </source>
</evidence>
<dbReference type="EMBL" id="MHUZ01000029">
    <property type="protein sequence ID" value="OHA85172.1"/>
    <property type="molecule type" value="Genomic_DNA"/>
</dbReference>
<evidence type="ECO:0000313" key="2">
    <source>
        <dbReference type="Proteomes" id="UP000178168"/>
    </source>
</evidence>
<name>A0A1G2SKA7_9BACT</name>
<dbReference type="Proteomes" id="UP000178168">
    <property type="component" value="Unassembled WGS sequence"/>
</dbReference>
<dbReference type="SUPFAM" id="SSF48452">
    <property type="entry name" value="TPR-like"/>
    <property type="match status" value="1"/>
</dbReference>
<comment type="caution">
    <text evidence="1">The sequence shown here is derived from an EMBL/GenBank/DDBJ whole genome shotgun (WGS) entry which is preliminary data.</text>
</comment>
<dbReference type="InterPro" id="IPR011990">
    <property type="entry name" value="TPR-like_helical_dom_sf"/>
</dbReference>
<dbReference type="AlphaFoldDB" id="A0A1G2SKA7"/>
<reference evidence="1 2" key="1">
    <citation type="journal article" date="2016" name="Nat. Commun.">
        <title>Thousands of microbial genomes shed light on interconnected biogeochemical processes in an aquifer system.</title>
        <authorList>
            <person name="Anantharaman K."/>
            <person name="Brown C.T."/>
            <person name="Hug L.A."/>
            <person name="Sharon I."/>
            <person name="Castelle C.J."/>
            <person name="Probst A.J."/>
            <person name="Thomas B.C."/>
            <person name="Singh A."/>
            <person name="Wilkins M.J."/>
            <person name="Karaoz U."/>
            <person name="Brodie E.L."/>
            <person name="Williams K.H."/>
            <person name="Hubbard S.S."/>
            <person name="Banfield J.F."/>
        </authorList>
    </citation>
    <scope>NUCLEOTIDE SEQUENCE [LARGE SCALE GENOMIC DNA]</scope>
</reference>
<dbReference type="Gene3D" id="1.25.40.10">
    <property type="entry name" value="Tetratricopeptide repeat domain"/>
    <property type="match status" value="1"/>
</dbReference>
<accession>A0A1G2SKA7</accession>
<gene>
    <name evidence="1" type="ORF">A2591_04000</name>
</gene>
<organism evidence="1 2">
    <name type="scientific">Candidatus Yonathbacteria bacterium RIFOXYD1_FULL_52_36</name>
    <dbReference type="NCBI Taxonomy" id="1802730"/>
    <lineage>
        <taxon>Bacteria</taxon>
        <taxon>Candidatus Yonathiibacteriota</taxon>
    </lineage>
</organism>
<proteinExistence type="predicted"/>
<protein>
    <submittedName>
        <fullName evidence="1">Uncharacterized protein</fullName>
    </submittedName>
</protein>